<dbReference type="STRING" id="659014.SAMN04487996_13076"/>
<dbReference type="Pfam" id="PF00781">
    <property type="entry name" value="DAGK_cat"/>
    <property type="match status" value="1"/>
</dbReference>
<dbReference type="SUPFAM" id="SSF111331">
    <property type="entry name" value="NAD kinase/diacylglycerol kinase-like"/>
    <property type="match status" value="1"/>
</dbReference>
<dbReference type="EMBL" id="FNAN01000030">
    <property type="protein sequence ID" value="SDH19739.1"/>
    <property type="molecule type" value="Genomic_DNA"/>
</dbReference>
<protein>
    <submittedName>
        <fullName evidence="6">Diacylglycerol kinase family enzyme</fullName>
    </submittedName>
</protein>
<name>A0A1G8AFR5_9BACT</name>
<evidence type="ECO:0000256" key="4">
    <source>
        <dbReference type="ARBA" id="ARBA00022840"/>
    </source>
</evidence>
<dbReference type="InterPro" id="IPR017438">
    <property type="entry name" value="ATP-NAD_kinase_N"/>
</dbReference>
<dbReference type="InterPro" id="IPR016064">
    <property type="entry name" value="NAD/diacylglycerol_kinase_sf"/>
</dbReference>
<dbReference type="PANTHER" id="PTHR12358:SF54">
    <property type="entry name" value="SPHINGOSINE KINASE RELATED PROTEIN"/>
    <property type="match status" value="1"/>
</dbReference>
<dbReference type="InterPro" id="IPR001206">
    <property type="entry name" value="Diacylglycerol_kinase_cat_dom"/>
</dbReference>
<keyword evidence="7" id="KW-1185">Reference proteome</keyword>
<dbReference type="Pfam" id="PF19279">
    <property type="entry name" value="YegS_C"/>
    <property type="match status" value="1"/>
</dbReference>
<dbReference type="PROSITE" id="PS50146">
    <property type="entry name" value="DAGK"/>
    <property type="match status" value="1"/>
</dbReference>
<dbReference type="AlphaFoldDB" id="A0A1G8AFR5"/>
<dbReference type="GO" id="GO:0016301">
    <property type="term" value="F:kinase activity"/>
    <property type="evidence" value="ECO:0007669"/>
    <property type="project" value="UniProtKB-KW"/>
</dbReference>
<dbReference type="InterPro" id="IPR050187">
    <property type="entry name" value="Lipid_Phosphate_FormReg"/>
</dbReference>
<evidence type="ECO:0000313" key="7">
    <source>
        <dbReference type="Proteomes" id="UP000198748"/>
    </source>
</evidence>
<proteinExistence type="predicted"/>
<reference evidence="7" key="1">
    <citation type="submission" date="2016-10" db="EMBL/GenBank/DDBJ databases">
        <authorList>
            <person name="Varghese N."/>
            <person name="Submissions S."/>
        </authorList>
    </citation>
    <scope>NUCLEOTIDE SEQUENCE [LARGE SCALE GENOMIC DNA]</scope>
    <source>
        <strain evidence="7">DSM 25329</strain>
    </source>
</reference>
<keyword evidence="4" id="KW-0067">ATP-binding</keyword>
<keyword evidence="3 6" id="KW-0418">Kinase</keyword>
<accession>A0A1G8AFR5</accession>
<dbReference type="PANTHER" id="PTHR12358">
    <property type="entry name" value="SPHINGOSINE KINASE"/>
    <property type="match status" value="1"/>
</dbReference>
<dbReference type="Gene3D" id="2.60.200.40">
    <property type="match status" value="1"/>
</dbReference>
<keyword evidence="1" id="KW-0808">Transferase</keyword>
<evidence type="ECO:0000313" key="6">
    <source>
        <dbReference type="EMBL" id="SDH19739.1"/>
    </source>
</evidence>
<feature type="domain" description="DAGKc" evidence="5">
    <location>
        <begin position="12"/>
        <end position="139"/>
    </location>
</feature>
<evidence type="ECO:0000256" key="1">
    <source>
        <dbReference type="ARBA" id="ARBA00022679"/>
    </source>
</evidence>
<dbReference type="Gene3D" id="3.40.50.10330">
    <property type="entry name" value="Probable inorganic polyphosphate/atp-NAD kinase, domain 1"/>
    <property type="match status" value="1"/>
</dbReference>
<sequence length="313" mass="35670">MFFMKSRYAIHPDMKKTTLLHNPTAGDNEFSKKELLKIIKKEGFECTYASVKEEGWDDFEEKTDFLIIAGGDGTVRRAAKALMKRKRLEKQFPLALLPHGTANNIATALKIDGHPKDIIPHWHHYRLQPFDIGRVHGVGEDLFFLEAFGYGIFPRLMKVMDKIEGDIGDTAEEKLKAARAVLLEVVQNYEARPCTIVADGVEHSGNYIMVEIMNIRSIGPNLVLAGEADPGDGYLDVVMVSENSRNKFESFLINRINNEDKEFSFSTIRARKVKVFWDGKDVHADDERLKIEKPVEVEIEILPDMLQFMITEK</sequence>
<evidence type="ECO:0000256" key="2">
    <source>
        <dbReference type="ARBA" id="ARBA00022741"/>
    </source>
</evidence>
<dbReference type="InterPro" id="IPR045540">
    <property type="entry name" value="YegS/DAGK_C"/>
</dbReference>
<dbReference type="Proteomes" id="UP000198748">
    <property type="component" value="Unassembled WGS sequence"/>
</dbReference>
<dbReference type="GO" id="GO:0005524">
    <property type="term" value="F:ATP binding"/>
    <property type="evidence" value="ECO:0007669"/>
    <property type="project" value="UniProtKB-KW"/>
</dbReference>
<keyword evidence="2" id="KW-0547">Nucleotide-binding</keyword>
<evidence type="ECO:0000256" key="3">
    <source>
        <dbReference type="ARBA" id="ARBA00022777"/>
    </source>
</evidence>
<gene>
    <name evidence="6" type="ORF">SAMN04487996_13076</name>
</gene>
<organism evidence="6 7">
    <name type="scientific">Dyadobacter soli</name>
    <dbReference type="NCBI Taxonomy" id="659014"/>
    <lineage>
        <taxon>Bacteria</taxon>
        <taxon>Pseudomonadati</taxon>
        <taxon>Bacteroidota</taxon>
        <taxon>Cytophagia</taxon>
        <taxon>Cytophagales</taxon>
        <taxon>Spirosomataceae</taxon>
        <taxon>Dyadobacter</taxon>
    </lineage>
</organism>
<evidence type="ECO:0000259" key="5">
    <source>
        <dbReference type="PROSITE" id="PS50146"/>
    </source>
</evidence>